<organism evidence="2 3">
    <name type="scientific">Dethiosulfatarculus sandiegensis</name>
    <dbReference type="NCBI Taxonomy" id="1429043"/>
    <lineage>
        <taxon>Bacteria</taxon>
        <taxon>Pseudomonadati</taxon>
        <taxon>Thermodesulfobacteriota</taxon>
        <taxon>Desulfarculia</taxon>
        <taxon>Desulfarculales</taxon>
        <taxon>Desulfarculaceae</taxon>
        <taxon>Dethiosulfatarculus</taxon>
    </lineage>
</organism>
<dbReference type="AlphaFoldDB" id="A0A0D2HTK7"/>
<protein>
    <recommendedName>
        <fullName evidence="1">PilZ domain-containing protein</fullName>
    </recommendedName>
</protein>
<dbReference type="InterPro" id="IPR009875">
    <property type="entry name" value="PilZ_domain"/>
</dbReference>
<sequence length="142" mass="16220">MFWKKKKEKDAEKLFGLSYDLDQRRYFRVTPKPGAPVFFYCQKQQIPLVDLSAGGIAVKNDLNLKVGEQVAGVIKLPADYPDVPVVAEVRTLIAGKTVAAMEYVRIKESGRESLHQYVLARQKEELEEKKVLEAQKREPKKN</sequence>
<dbReference type="Proteomes" id="UP000032233">
    <property type="component" value="Unassembled WGS sequence"/>
</dbReference>
<dbReference type="GO" id="GO:0035438">
    <property type="term" value="F:cyclic-di-GMP binding"/>
    <property type="evidence" value="ECO:0007669"/>
    <property type="project" value="InterPro"/>
</dbReference>
<feature type="domain" description="PilZ" evidence="1">
    <location>
        <begin position="23"/>
        <end position="119"/>
    </location>
</feature>
<dbReference type="EMBL" id="AZAC01000014">
    <property type="protein sequence ID" value="KIX13833.1"/>
    <property type="molecule type" value="Genomic_DNA"/>
</dbReference>
<reference evidence="2 3" key="1">
    <citation type="submission" date="2013-11" db="EMBL/GenBank/DDBJ databases">
        <title>Metagenomic analysis of a methanogenic consortium involved in long chain n-alkane degradation.</title>
        <authorList>
            <person name="Davidova I.A."/>
            <person name="Callaghan A.V."/>
            <person name="Wawrik B."/>
            <person name="Pruitt S."/>
            <person name="Marks C."/>
            <person name="Duncan K.E."/>
            <person name="Suflita J.M."/>
        </authorList>
    </citation>
    <scope>NUCLEOTIDE SEQUENCE [LARGE SCALE GENOMIC DNA]</scope>
    <source>
        <strain evidence="2 3">SPR</strain>
    </source>
</reference>
<evidence type="ECO:0000259" key="1">
    <source>
        <dbReference type="Pfam" id="PF07238"/>
    </source>
</evidence>
<dbReference type="Gene3D" id="2.40.10.220">
    <property type="entry name" value="predicted glycosyltransferase like domains"/>
    <property type="match status" value="1"/>
</dbReference>
<dbReference type="SUPFAM" id="SSF141371">
    <property type="entry name" value="PilZ domain-like"/>
    <property type="match status" value="1"/>
</dbReference>
<evidence type="ECO:0000313" key="3">
    <source>
        <dbReference type="Proteomes" id="UP000032233"/>
    </source>
</evidence>
<dbReference type="InParanoid" id="A0A0D2HTK7"/>
<dbReference type="Pfam" id="PF07238">
    <property type="entry name" value="PilZ"/>
    <property type="match status" value="1"/>
</dbReference>
<gene>
    <name evidence="2" type="ORF">X474_11110</name>
</gene>
<accession>A0A0D2HTK7</accession>
<proteinExistence type="predicted"/>
<evidence type="ECO:0000313" key="2">
    <source>
        <dbReference type="EMBL" id="KIX13833.1"/>
    </source>
</evidence>
<dbReference type="STRING" id="1429043.X474_11110"/>
<keyword evidence="3" id="KW-1185">Reference proteome</keyword>
<dbReference type="RefSeq" id="WP_044348624.1">
    <property type="nucleotide sequence ID" value="NZ_AZAC01000014.1"/>
</dbReference>
<name>A0A0D2HTK7_9BACT</name>
<comment type="caution">
    <text evidence="2">The sequence shown here is derived from an EMBL/GenBank/DDBJ whole genome shotgun (WGS) entry which is preliminary data.</text>
</comment>